<feature type="transmembrane region" description="Helical" evidence="9">
    <location>
        <begin position="159"/>
        <end position="180"/>
    </location>
</feature>
<evidence type="ECO:0000256" key="5">
    <source>
        <dbReference type="ARBA" id="ARBA00022573"/>
    </source>
</evidence>
<accession>A0ABY9YWH8</accession>
<dbReference type="HAMAP" id="MF_00024">
    <property type="entry name" value="CobD_CbiB"/>
    <property type="match status" value="1"/>
</dbReference>
<comment type="subcellular location">
    <subcellularLocation>
        <location evidence="1 9">Cell membrane</location>
        <topology evidence="1 9">Multi-pass membrane protein</topology>
    </subcellularLocation>
</comment>
<comment type="pathway">
    <text evidence="2 9">Cofactor biosynthesis; adenosylcobalamin biosynthesis.</text>
</comment>
<keyword evidence="4 9" id="KW-1003">Cell membrane</keyword>
<dbReference type="PANTHER" id="PTHR34308:SF1">
    <property type="entry name" value="COBALAMIN BIOSYNTHESIS PROTEIN CBIB"/>
    <property type="match status" value="1"/>
</dbReference>
<sequence length="321" mass="33016">MTPGIRLATLVAAAVAVDLAVGDPRRIPHPVVLMGRLIGALEAWLNRGAARARRLGGLATVLITVVGTFVATWLACRGLETIHPWLGLAAELWLVSTAIAIKGLGDAGRAVAAPLANGDLPAARTALGRVVGRDTQALDEAGIARGAVETVAENTSDGIVAPLLFALLGGAPLALAYKAVNTLDSMIGYRTPRHEHFGRAAARLDDAVNWLPARMTALCFCLGHRGAWQGACADAPKHASPNAGWPEAAVAYRLGVALGGASSYQGVVSQGATLGKPRETPGPDHVRRAIALMHAAWGRCFALAAGVTVAAAWLMKTGGVG</sequence>
<reference evidence="10 11" key="1">
    <citation type="submission" date="2023-03" db="EMBL/GenBank/DDBJ databases">
        <title>Halomonas sp. nov., isolated from Korean tranditional fermented seafood 'Jeotgal'.</title>
        <authorList>
            <person name="Kim B."/>
            <person name="Shin N.-R."/>
        </authorList>
    </citation>
    <scope>NUCLEOTIDE SEQUENCE [LARGE SCALE GENOMIC DNA]</scope>
    <source>
        <strain evidence="10 11">SG2L-4</strain>
    </source>
</reference>
<comment type="function">
    <text evidence="9">Converts cobyric acid to cobinamide by the addition of aminopropanol on the F carboxylic group.</text>
</comment>
<keyword evidence="7 9" id="KW-1133">Transmembrane helix</keyword>
<comment type="similarity">
    <text evidence="3 9">Belongs to the CobD/CbiB family.</text>
</comment>
<keyword evidence="6 9" id="KW-0812">Transmembrane</keyword>
<comment type="caution">
    <text evidence="9">Lacks conserved residue(s) required for the propagation of feature annotation.</text>
</comment>
<keyword evidence="8 9" id="KW-0472">Membrane</keyword>
<gene>
    <name evidence="10" type="primary">cbiB</name>
    <name evidence="9" type="synonym">cobD</name>
    <name evidence="10" type="ORF">P1P91_09815</name>
</gene>
<evidence type="ECO:0000256" key="4">
    <source>
        <dbReference type="ARBA" id="ARBA00022475"/>
    </source>
</evidence>
<evidence type="ECO:0000256" key="7">
    <source>
        <dbReference type="ARBA" id="ARBA00022989"/>
    </source>
</evidence>
<dbReference type="PANTHER" id="PTHR34308">
    <property type="entry name" value="COBALAMIN BIOSYNTHESIS PROTEIN CBIB"/>
    <property type="match status" value="1"/>
</dbReference>
<dbReference type="Proteomes" id="UP001301869">
    <property type="component" value="Chromosome"/>
</dbReference>
<dbReference type="NCBIfam" id="TIGR00380">
    <property type="entry name" value="cobal_cbiB"/>
    <property type="match status" value="1"/>
</dbReference>
<protein>
    <recommendedName>
        <fullName evidence="9">Cobalamin biosynthesis protein CobD</fullName>
    </recommendedName>
</protein>
<feature type="transmembrane region" description="Helical" evidence="9">
    <location>
        <begin position="55"/>
        <end position="75"/>
    </location>
</feature>
<evidence type="ECO:0000256" key="3">
    <source>
        <dbReference type="ARBA" id="ARBA00006263"/>
    </source>
</evidence>
<dbReference type="Pfam" id="PF03186">
    <property type="entry name" value="CobD_Cbib"/>
    <property type="match status" value="1"/>
</dbReference>
<keyword evidence="11" id="KW-1185">Reference proteome</keyword>
<dbReference type="InterPro" id="IPR004485">
    <property type="entry name" value="Cobalamin_biosynth_CobD/CbiB"/>
</dbReference>
<proteinExistence type="inferred from homology"/>
<evidence type="ECO:0000256" key="2">
    <source>
        <dbReference type="ARBA" id="ARBA00004953"/>
    </source>
</evidence>
<evidence type="ECO:0000256" key="9">
    <source>
        <dbReference type="HAMAP-Rule" id="MF_00024"/>
    </source>
</evidence>
<evidence type="ECO:0000313" key="10">
    <source>
        <dbReference type="EMBL" id="WNK19171.1"/>
    </source>
</evidence>
<dbReference type="EMBL" id="CP119391">
    <property type="protein sequence ID" value="WNK19171.1"/>
    <property type="molecule type" value="Genomic_DNA"/>
</dbReference>
<keyword evidence="5 9" id="KW-0169">Cobalamin biosynthesis</keyword>
<organism evidence="10 11">
    <name type="scientific">Halomonas piscis</name>
    <dbReference type="NCBI Taxonomy" id="3031727"/>
    <lineage>
        <taxon>Bacteria</taxon>
        <taxon>Pseudomonadati</taxon>
        <taxon>Pseudomonadota</taxon>
        <taxon>Gammaproteobacteria</taxon>
        <taxon>Oceanospirillales</taxon>
        <taxon>Halomonadaceae</taxon>
        <taxon>Halomonas</taxon>
    </lineage>
</organism>
<evidence type="ECO:0000313" key="11">
    <source>
        <dbReference type="Proteomes" id="UP001301869"/>
    </source>
</evidence>
<dbReference type="RefSeq" id="WP_311882308.1">
    <property type="nucleotide sequence ID" value="NZ_CP119391.1"/>
</dbReference>
<evidence type="ECO:0000256" key="1">
    <source>
        <dbReference type="ARBA" id="ARBA00004651"/>
    </source>
</evidence>
<evidence type="ECO:0000256" key="8">
    <source>
        <dbReference type="ARBA" id="ARBA00023136"/>
    </source>
</evidence>
<feature type="transmembrane region" description="Helical" evidence="9">
    <location>
        <begin position="296"/>
        <end position="315"/>
    </location>
</feature>
<name>A0ABY9YWH8_9GAMM</name>
<evidence type="ECO:0000256" key="6">
    <source>
        <dbReference type="ARBA" id="ARBA00022692"/>
    </source>
</evidence>